<dbReference type="InterPro" id="IPR011009">
    <property type="entry name" value="Kinase-like_dom_sf"/>
</dbReference>
<evidence type="ECO:0000256" key="1">
    <source>
        <dbReference type="ARBA" id="ARBA00004623"/>
    </source>
</evidence>
<dbReference type="GO" id="GO:0004674">
    <property type="term" value="F:protein serine/threonine kinase activity"/>
    <property type="evidence" value="ECO:0007669"/>
    <property type="project" value="UniProtKB-KW"/>
</dbReference>
<evidence type="ECO:0000256" key="3">
    <source>
        <dbReference type="ARBA" id="ARBA00022741"/>
    </source>
</evidence>
<keyword evidence="2" id="KW-0813">Transport</keyword>
<keyword evidence="12" id="KW-1185">Reference proteome</keyword>
<dbReference type="RefSeq" id="XP_040715113.1">
    <property type="nucleotide sequence ID" value="XM_040863997.1"/>
</dbReference>
<feature type="binding site" evidence="7">
    <location>
        <position position="232"/>
    </location>
    <ligand>
        <name>ATP</name>
        <dbReference type="ChEBI" id="CHEBI:30616"/>
    </ligand>
</feature>
<dbReference type="SMART" id="SM00220">
    <property type="entry name" value="S_TKc"/>
    <property type="match status" value="1"/>
</dbReference>
<dbReference type="Gene3D" id="1.10.510.10">
    <property type="entry name" value="Transferase(Phosphotransferase) domain 1"/>
    <property type="match status" value="1"/>
</dbReference>
<keyword evidence="8" id="KW-0723">Serine/threonine-protein kinase</keyword>
<comment type="caution">
    <text evidence="11">The sequence shown here is derived from an EMBL/GenBank/DDBJ whole genome shotgun (WGS) entry which is preliminary data.</text>
</comment>
<dbReference type="EMBL" id="MCFJ01000008">
    <property type="protein sequence ID" value="ORY63456.1"/>
    <property type="molecule type" value="Genomic_DNA"/>
</dbReference>
<dbReference type="Pfam" id="PF00069">
    <property type="entry name" value="Pkinase"/>
    <property type="match status" value="1"/>
</dbReference>
<keyword evidence="11" id="KW-0808">Transferase</keyword>
<accession>A0A1Y2DWD7</accession>
<proteinExistence type="inferred from homology"/>
<name>A0A1Y2DWD7_9PEZI</name>
<dbReference type="GO" id="GO:0034045">
    <property type="term" value="C:phagophore assembly site membrane"/>
    <property type="evidence" value="ECO:0007669"/>
    <property type="project" value="UniProtKB-SubCell"/>
</dbReference>
<keyword evidence="5" id="KW-0072">Autophagy</keyword>
<gene>
    <name evidence="11" type="ORF">BCR38DRAFT_486196</name>
</gene>
<keyword evidence="3 7" id="KW-0547">Nucleotide-binding</keyword>
<evidence type="ECO:0000313" key="11">
    <source>
        <dbReference type="EMBL" id="ORY63456.1"/>
    </source>
</evidence>
<evidence type="ECO:0000256" key="6">
    <source>
        <dbReference type="ARBA" id="ARBA00030237"/>
    </source>
</evidence>
<evidence type="ECO:0000256" key="8">
    <source>
        <dbReference type="RuleBase" id="RU000304"/>
    </source>
</evidence>
<dbReference type="Gene3D" id="3.30.200.20">
    <property type="entry name" value="Phosphorylase Kinase, domain 1"/>
    <property type="match status" value="1"/>
</dbReference>
<keyword evidence="11" id="KW-0418">Kinase</keyword>
<dbReference type="GO" id="GO:0010506">
    <property type="term" value="P:regulation of autophagy"/>
    <property type="evidence" value="ECO:0007669"/>
    <property type="project" value="InterPro"/>
</dbReference>
<evidence type="ECO:0000313" key="12">
    <source>
        <dbReference type="Proteomes" id="UP000193689"/>
    </source>
</evidence>
<dbReference type="GO" id="GO:0005524">
    <property type="term" value="F:ATP binding"/>
    <property type="evidence" value="ECO:0007669"/>
    <property type="project" value="UniProtKB-UniRule"/>
</dbReference>
<evidence type="ECO:0000259" key="10">
    <source>
        <dbReference type="PROSITE" id="PS50011"/>
    </source>
</evidence>
<dbReference type="InterPro" id="IPR008271">
    <property type="entry name" value="Ser/Thr_kinase_AS"/>
</dbReference>
<dbReference type="SUPFAM" id="SSF56112">
    <property type="entry name" value="Protein kinase-like (PK-like)"/>
    <property type="match status" value="1"/>
</dbReference>
<comment type="similarity">
    <text evidence="8">Belongs to the protein kinase superfamily.</text>
</comment>
<dbReference type="InterPro" id="IPR017441">
    <property type="entry name" value="Protein_kinase_ATP_BS"/>
</dbReference>
<evidence type="ECO:0000256" key="5">
    <source>
        <dbReference type="ARBA" id="ARBA00023006"/>
    </source>
</evidence>
<dbReference type="PROSITE" id="PS50011">
    <property type="entry name" value="PROTEIN_KINASE_DOM"/>
    <property type="match status" value="1"/>
</dbReference>
<comment type="subcellular location">
    <subcellularLocation>
        <location evidence="1">Preautophagosomal structure membrane</location>
        <topology evidence="1">Peripheral membrane protein</topology>
    </subcellularLocation>
</comment>
<feature type="domain" description="Protein kinase" evidence="10">
    <location>
        <begin position="203"/>
        <end position="449"/>
    </location>
</feature>
<keyword evidence="4 7" id="KW-0067">ATP-binding</keyword>
<dbReference type="CDD" id="cd00180">
    <property type="entry name" value="PKc"/>
    <property type="match status" value="1"/>
</dbReference>
<dbReference type="GeneID" id="63780209"/>
<evidence type="ECO:0000256" key="4">
    <source>
        <dbReference type="ARBA" id="ARBA00022840"/>
    </source>
</evidence>
<dbReference type="PANTHER" id="PTHR24348">
    <property type="entry name" value="SERINE/THREONINE-PROTEIN KINASE UNC-51-RELATED"/>
    <property type="match status" value="1"/>
</dbReference>
<feature type="compositionally biased region" description="Basic and acidic residues" evidence="9">
    <location>
        <begin position="460"/>
        <end position="475"/>
    </location>
</feature>
<evidence type="ECO:0000256" key="2">
    <source>
        <dbReference type="ARBA" id="ARBA00022448"/>
    </source>
</evidence>
<feature type="region of interest" description="Disordered" evidence="9">
    <location>
        <begin position="452"/>
        <end position="475"/>
    </location>
</feature>
<dbReference type="OrthoDB" id="248923at2759"/>
<dbReference type="InterPro" id="IPR045269">
    <property type="entry name" value="Atg1-like"/>
</dbReference>
<dbReference type="Proteomes" id="UP000193689">
    <property type="component" value="Unassembled WGS sequence"/>
</dbReference>
<dbReference type="PROSITE" id="PS00108">
    <property type="entry name" value="PROTEIN_KINASE_ST"/>
    <property type="match status" value="1"/>
</dbReference>
<evidence type="ECO:0000256" key="9">
    <source>
        <dbReference type="SAM" id="MobiDB-lite"/>
    </source>
</evidence>
<evidence type="ECO:0000256" key="7">
    <source>
        <dbReference type="PROSITE-ProRule" id="PRU10141"/>
    </source>
</evidence>
<sequence length="493" mass="56201">MAPRDAIQVRVWHNGVWLEWDEHIEYDPSGQKRRLPCSRKRGSLGHDLGLPLIKEAEYRTITFRPAGCQRADGDILLPGTNNSDENGKTFRLKVDQLGTFFTLFYEPFSNTRTLAASGRAINCHDGTVELLTVALQTGIGTYVVVTTLMKKDEKNVLLEKYHKLFQRQLRLEITKLTTQSNQDMVHSIPQQPEGVSGDYLVLKHARTRLGSGSFGTVHRGVNQRGSQVVAVKFHNPGVSSLDEVRTEWKILKRVHHEHIVDCIDFCSKEVALVLEYCPGGDILKHHAPAQWPASDVWTLAKQMCDALDYIHSNFNVAHYDIKPANILLSYSSSTSPFNTSASTRTKTTPSFKLTDFGLASAAPTDSEIGESSHTKVDIWMLGITLADLAWDFSYYYQAPKECIRQANILLRRFESDSEWEDVAGLLKGMLRTNPEKRWSAAQCRKHIYNVKKKKKKKRKEMSATEKTRKRVREEEFEKGDFQLRAEKHKKRLR</sequence>
<dbReference type="InParanoid" id="A0A1Y2DWD7"/>
<dbReference type="PROSITE" id="PS00107">
    <property type="entry name" value="PROTEIN_KINASE_ATP"/>
    <property type="match status" value="1"/>
</dbReference>
<dbReference type="STRING" id="1141098.A0A1Y2DWD7"/>
<reference evidence="11 12" key="1">
    <citation type="submission" date="2016-07" db="EMBL/GenBank/DDBJ databases">
        <title>Pervasive Adenine N6-methylation of Active Genes in Fungi.</title>
        <authorList>
            <consortium name="DOE Joint Genome Institute"/>
            <person name="Mondo S.J."/>
            <person name="Dannebaum R.O."/>
            <person name="Kuo R.C."/>
            <person name="Labutti K."/>
            <person name="Haridas S."/>
            <person name="Kuo A."/>
            <person name="Salamov A."/>
            <person name="Ahrendt S.R."/>
            <person name="Lipzen A."/>
            <person name="Sullivan W."/>
            <person name="Andreopoulos W.B."/>
            <person name="Clum A."/>
            <person name="Lindquist E."/>
            <person name="Daum C."/>
            <person name="Ramamoorthy G.K."/>
            <person name="Gryganskyi A."/>
            <person name="Culley D."/>
            <person name="Magnuson J.K."/>
            <person name="James T.Y."/>
            <person name="O'Malley M.A."/>
            <person name="Stajich J.E."/>
            <person name="Spatafora J.W."/>
            <person name="Visel A."/>
            <person name="Grigoriev I.V."/>
        </authorList>
    </citation>
    <scope>NUCLEOTIDE SEQUENCE [LARGE SCALE GENOMIC DNA]</scope>
    <source>
        <strain evidence="11 12">CBS 129021</strain>
    </source>
</reference>
<protein>
    <recommendedName>
        <fullName evidence="6">Autophagy-related protein 1</fullName>
    </recommendedName>
</protein>
<dbReference type="AlphaFoldDB" id="A0A1Y2DWD7"/>
<dbReference type="GO" id="GO:0006914">
    <property type="term" value="P:autophagy"/>
    <property type="evidence" value="ECO:0007669"/>
    <property type="project" value="UniProtKB-KW"/>
</dbReference>
<dbReference type="InterPro" id="IPR000719">
    <property type="entry name" value="Prot_kinase_dom"/>
</dbReference>
<organism evidence="11 12">
    <name type="scientific">Pseudomassariella vexata</name>
    <dbReference type="NCBI Taxonomy" id="1141098"/>
    <lineage>
        <taxon>Eukaryota</taxon>
        <taxon>Fungi</taxon>
        <taxon>Dikarya</taxon>
        <taxon>Ascomycota</taxon>
        <taxon>Pezizomycotina</taxon>
        <taxon>Sordariomycetes</taxon>
        <taxon>Xylariomycetidae</taxon>
        <taxon>Amphisphaeriales</taxon>
        <taxon>Pseudomassariaceae</taxon>
        <taxon>Pseudomassariella</taxon>
    </lineage>
</organism>